<dbReference type="PANTHER" id="PTHR14239">
    <property type="entry name" value="DUDULIN-RELATED"/>
    <property type="match status" value="1"/>
</dbReference>
<feature type="domain" description="Pyrroline-5-carboxylate reductase catalytic N-terminal" evidence="2">
    <location>
        <begin position="29"/>
        <end position="63"/>
    </location>
</feature>
<gene>
    <name evidence="3" type="ORF">DI536_03020</name>
</gene>
<sequence>MKIAIIGKGNVGSALSRGLMQTGHELVDVAHAQLVVLAVPFSAIDDVLKKTNLDGKIVIDPTNALTADMKLAIGFTTSGAEELQKKAPKARVVKAFNTVFAQHMDSGQVKGQQLSLLIAGDDAEAKAVVKKLGDGIGFDTIDAGPLAASRELEPLGYLNIRLGYVQKLGADIGVRIAR</sequence>
<organism evidence="3 4">
    <name type="scientific">Archangium gephyra</name>
    <dbReference type="NCBI Taxonomy" id="48"/>
    <lineage>
        <taxon>Bacteria</taxon>
        <taxon>Pseudomonadati</taxon>
        <taxon>Myxococcota</taxon>
        <taxon>Myxococcia</taxon>
        <taxon>Myxococcales</taxon>
        <taxon>Cystobacterineae</taxon>
        <taxon>Archangiaceae</taxon>
        <taxon>Archangium</taxon>
    </lineage>
</organism>
<dbReference type="InterPro" id="IPR051267">
    <property type="entry name" value="STEAP_metalloreductase"/>
</dbReference>
<dbReference type="Pfam" id="PF03807">
    <property type="entry name" value="F420_oxidored"/>
    <property type="match status" value="1"/>
</dbReference>
<evidence type="ECO:0000259" key="2">
    <source>
        <dbReference type="Pfam" id="PF03807"/>
    </source>
</evidence>
<dbReference type="GO" id="GO:0016491">
    <property type="term" value="F:oxidoreductase activity"/>
    <property type="evidence" value="ECO:0007669"/>
    <property type="project" value="UniProtKB-KW"/>
</dbReference>
<reference evidence="3 4" key="1">
    <citation type="submission" date="2017-08" db="EMBL/GenBank/DDBJ databases">
        <title>Infants hospitalized years apart are colonized by the same room-sourced microbial strains.</title>
        <authorList>
            <person name="Brooks B."/>
            <person name="Olm M.R."/>
            <person name="Firek B.A."/>
            <person name="Baker R."/>
            <person name="Thomas B.C."/>
            <person name="Morowitz M.J."/>
            <person name="Banfield J.F."/>
        </authorList>
    </citation>
    <scope>NUCLEOTIDE SEQUENCE [LARGE SCALE GENOMIC DNA]</scope>
    <source>
        <strain evidence="3">S2_003_000_R2_14</strain>
    </source>
</reference>
<dbReference type="InterPro" id="IPR036291">
    <property type="entry name" value="NAD(P)-bd_dom_sf"/>
</dbReference>
<comment type="caution">
    <text evidence="3">The sequence shown here is derived from an EMBL/GenBank/DDBJ whole genome shotgun (WGS) entry which is preliminary data.</text>
</comment>
<name>A0A2W5TVL8_9BACT</name>
<dbReference type="Gene3D" id="3.40.50.720">
    <property type="entry name" value="NAD(P)-binding Rossmann-like Domain"/>
    <property type="match status" value="2"/>
</dbReference>
<proteinExistence type="predicted"/>
<dbReference type="Proteomes" id="UP000249061">
    <property type="component" value="Unassembled WGS sequence"/>
</dbReference>
<dbReference type="EMBL" id="QFQP01000002">
    <property type="protein sequence ID" value="PZR17313.1"/>
    <property type="molecule type" value="Genomic_DNA"/>
</dbReference>
<dbReference type="PANTHER" id="PTHR14239:SF10">
    <property type="entry name" value="REDUCTASE"/>
    <property type="match status" value="1"/>
</dbReference>
<dbReference type="InterPro" id="IPR028939">
    <property type="entry name" value="P5C_Rdtase_cat_N"/>
</dbReference>
<keyword evidence="1" id="KW-0560">Oxidoreductase</keyword>
<dbReference type="SUPFAM" id="SSF51735">
    <property type="entry name" value="NAD(P)-binding Rossmann-fold domains"/>
    <property type="match status" value="1"/>
</dbReference>
<accession>A0A2W5TVL8</accession>
<protein>
    <submittedName>
        <fullName evidence="3">NADP oxidoreductase</fullName>
    </submittedName>
</protein>
<evidence type="ECO:0000256" key="1">
    <source>
        <dbReference type="ARBA" id="ARBA00023002"/>
    </source>
</evidence>
<dbReference type="AlphaFoldDB" id="A0A2W5TVL8"/>
<evidence type="ECO:0000313" key="3">
    <source>
        <dbReference type="EMBL" id="PZR17313.1"/>
    </source>
</evidence>
<evidence type="ECO:0000313" key="4">
    <source>
        <dbReference type="Proteomes" id="UP000249061"/>
    </source>
</evidence>